<accession>E1LTH1</accession>
<evidence type="ECO:0000256" key="1">
    <source>
        <dbReference type="SAM" id="MobiDB-lite"/>
    </source>
</evidence>
<gene>
    <name evidence="2" type="ORF">SMSK597_1262</name>
</gene>
<evidence type="ECO:0000313" key="3">
    <source>
        <dbReference type="Proteomes" id="UP000003316"/>
    </source>
</evidence>
<name>E1LTH1_STRMT</name>
<comment type="caution">
    <text evidence="2">The sequence shown here is derived from an EMBL/GenBank/DDBJ whole genome shotgun (WGS) entry which is preliminary data.</text>
</comment>
<feature type="region of interest" description="Disordered" evidence="1">
    <location>
        <begin position="22"/>
        <end position="43"/>
    </location>
</feature>
<protein>
    <submittedName>
        <fullName evidence="2">Uncharacterized protein</fullName>
    </submittedName>
</protein>
<reference evidence="2 3" key="1">
    <citation type="submission" date="2010-09" db="EMBL/GenBank/DDBJ databases">
        <authorList>
            <person name="Daugherty S.C."/>
            <person name="Tallon L.J."/>
            <person name="Jones K.M."/>
            <person name="Liu X."/>
            <person name="Kilian M."/>
            <person name="Tettelin H."/>
        </authorList>
    </citation>
    <scope>NUCLEOTIDE SEQUENCE [LARGE SCALE GENOMIC DNA]</scope>
    <source>
        <strain evidence="2 3">SK597</strain>
    </source>
</reference>
<dbReference type="EMBL" id="AEDV01000073">
    <property type="protein sequence ID" value="EFO00160.1"/>
    <property type="molecule type" value="Genomic_DNA"/>
</dbReference>
<feature type="compositionally biased region" description="Polar residues" evidence="1">
    <location>
        <begin position="26"/>
        <end position="43"/>
    </location>
</feature>
<sequence>MLGLGGKTTTLNLKIKPRQNMKEKITTNSGEANANQSYRSLVG</sequence>
<evidence type="ECO:0000313" key="2">
    <source>
        <dbReference type="EMBL" id="EFO00160.1"/>
    </source>
</evidence>
<organism evidence="2 3">
    <name type="scientific">Streptococcus mitis SK597</name>
    <dbReference type="NCBI Taxonomy" id="585204"/>
    <lineage>
        <taxon>Bacteria</taxon>
        <taxon>Bacillati</taxon>
        <taxon>Bacillota</taxon>
        <taxon>Bacilli</taxon>
        <taxon>Lactobacillales</taxon>
        <taxon>Streptococcaceae</taxon>
        <taxon>Streptococcus</taxon>
        <taxon>Streptococcus mitis group</taxon>
    </lineage>
</organism>
<proteinExistence type="predicted"/>
<dbReference type="AlphaFoldDB" id="E1LTH1"/>
<dbReference type="Proteomes" id="UP000003316">
    <property type="component" value="Unassembled WGS sequence"/>
</dbReference>